<feature type="coiled-coil region" evidence="10">
    <location>
        <begin position="178"/>
        <end position="219"/>
    </location>
</feature>
<keyword evidence="1" id="KW-0416">Keratin</keyword>
<feature type="compositionally biased region" description="Low complexity" evidence="11">
    <location>
        <begin position="13"/>
        <end position="24"/>
    </location>
</feature>
<organism evidence="13 14">
    <name type="scientific">Nyctereutes procyonoides</name>
    <name type="common">Raccoon dog</name>
    <name type="synonym">Canis procyonoides</name>
    <dbReference type="NCBI Taxonomy" id="34880"/>
    <lineage>
        <taxon>Eukaryota</taxon>
        <taxon>Metazoa</taxon>
        <taxon>Chordata</taxon>
        <taxon>Craniata</taxon>
        <taxon>Vertebrata</taxon>
        <taxon>Euteleostomi</taxon>
        <taxon>Mammalia</taxon>
        <taxon>Eutheria</taxon>
        <taxon>Laurasiatheria</taxon>
        <taxon>Carnivora</taxon>
        <taxon>Caniformia</taxon>
        <taxon>Canidae</taxon>
        <taxon>Nyctereutes</taxon>
    </lineage>
</organism>
<evidence type="ECO:0000256" key="2">
    <source>
        <dbReference type="ARBA" id="ARBA00022754"/>
    </source>
</evidence>
<dbReference type="EMBL" id="CAJHUB010000649">
    <property type="protein sequence ID" value="CAD7667194.1"/>
    <property type="molecule type" value="Genomic_DNA"/>
</dbReference>
<name>A0A811XQY5_NYCPR</name>
<dbReference type="InterPro" id="IPR018039">
    <property type="entry name" value="IF_conserved"/>
</dbReference>
<evidence type="ECO:0000313" key="14">
    <source>
        <dbReference type="Proteomes" id="UP000645828"/>
    </source>
</evidence>
<evidence type="ECO:0000256" key="1">
    <source>
        <dbReference type="ARBA" id="ARBA00022744"/>
    </source>
</evidence>
<dbReference type="Proteomes" id="UP000645828">
    <property type="component" value="Unassembled WGS sequence"/>
</dbReference>
<reference evidence="13" key="1">
    <citation type="submission" date="2020-12" db="EMBL/GenBank/DDBJ databases">
        <authorList>
            <consortium name="Molecular Ecology Group"/>
        </authorList>
    </citation>
    <scope>NUCLEOTIDE SEQUENCE</scope>
    <source>
        <strain evidence="13">TBG_1078</strain>
    </source>
</reference>
<gene>
    <name evidence="13" type="ORF">NYPRO_LOCUS533</name>
</gene>
<dbReference type="FunFam" id="1.20.5.1160:FF:000002">
    <property type="entry name" value="Type I keratin 10"/>
    <property type="match status" value="1"/>
</dbReference>
<dbReference type="PANTHER" id="PTHR23239:SF167">
    <property type="entry name" value="KERATIN, TYPE I CYTOSKELETAL 20"/>
    <property type="match status" value="1"/>
</dbReference>
<keyword evidence="14" id="KW-1185">Reference proteome</keyword>
<comment type="similarity">
    <text evidence="9">Belongs to the intermediate filament family.</text>
</comment>
<dbReference type="Pfam" id="PF00038">
    <property type="entry name" value="Filament"/>
    <property type="match status" value="1"/>
</dbReference>
<dbReference type="Gene3D" id="1.20.5.500">
    <property type="entry name" value="Single helix bin"/>
    <property type="match status" value="1"/>
</dbReference>
<evidence type="ECO:0000256" key="7">
    <source>
        <dbReference type="ARBA" id="ARBA00041717"/>
    </source>
</evidence>
<comment type="subunit">
    <text evidence="5">Heterotetramer of two type I and two type II keratins. Associates with KRT8.</text>
</comment>
<dbReference type="SMART" id="SM01391">
    <property type="entry name" value="Filament"/>
    <property type="match status" value="1"/>
</dbReference>
<dbReference type="GO" id="GO:0005882">
    <property type="term" value="C:intermediate filament"/>
    <property type="evidence" value="ECO:0007669"/>
    <property type="project" value="UniProtKB-KW"/>
</dbReference>
<dbReference type="InterPro" id="IPR002957">
    <property type="entry name" value="Keratin_I"/>
</dbReference>
<dbReference type="GO" id="GO:0045109">
    <property type="term" value="P:intermediate filament organization"/>
    <property type="evidence" value="ECO:0007669"/>
    <property type="project" value="TreeGrafter"/>
</dbReference>
<evidence type="ECO:0000256" key="6">
    <source>
        <dbReference type="ARBA" id="ARBA00040318"/>
    </source>
</evidence>
<evidence type="ECO:0000256" key="4">
    <source>
        <dbReference type="ARBA" id="ARBA00037685"/>
    </source>
</evidence>
<dbReference type="FunFam" id="1.20.5.170:FF:000002">
    <property type="entry name" value="Type I keratin KA11"/>
    <property type="match status" value="1"/>
</dbReference>
<dbReference type="InterPro" id="IPR039008">
    <property type="entry name" value="IF_rod_dom"/>
</dbReference>
<dbReference type="Gene3D" id="1.20.5.170">
    <property type="match status" value="1"/>
</dbReference>
<keyword evidence="3 10" id="KW-0175">Coiled coil</keyword>
<feature type="coiled-coil region" evidence="10">
    <location>
        <begin position="80"/>
        <end position="149"/>
    </location>
</feature>
<comment type="caution">
    <text evidence="13">The sequence shown here is derived from an EMBL/GenBank/DDBJ whole genome shotgun (WGS) entry which is preliminary data.</text>
</comment>
<evidence type="ECO:0000256" key="3">
    <source>
        <dbReference type="ARBA" id="ARBA00023054"/>
    </source>
</evidence>
<dbReference type="PROSITE" id="PS00226">
    <property type="entry name" value="IF_ROD_1"/>
    <property type="match status" value="1"/>
</dbReference>
<accession>A0A811XQY5</accession>
<evidence type="ECO:0000256" key="9">
    <source>
        <dbReference type="RuleBase" id="RU000685"/>
    </source>
</evidence>
<sequence length="436" mass="50088">MEFSRRNFHRGLSSSPQSSALSMSDSMYRKEDMQYFGAAPSVYGGAGGQGIRISTSRHIRGYGGDHTKGNLFVGNEKTTMQNLNDRLASYLAKVQSLEKSNSKLESLIKEWYKTNTPSAKDYSAYYKQMEELQNQIKKAQLENARCVLQIDNAKLAAEDFRLRYETERGIRLTVESDLQGLNKVLDDLALTRKDLEIQVKELSKDLDILKKEHQEEVDSLHRHLGNTVSVELDAAPALNLGTTMNEMRQKYEVIAQENLQKAKEQFEKQTESLQQEVIGSNEELKEAEFQVKELRRTYQNLEIELQSLLSLKETLEHTLDNTKDRYSHKLASIQTVLDNLEVQLTQIRAETEYQSKEYNILFDIKTRLEQEIATYRRLLEGEDDCSVLISHVSWETESSLSSLLLIKCHWKIKTVVEEVVNGMVVSSETREVEENI</sequence>
<dbReference type="Gene3D" id="1.20.5.1160">
    <property type="entry name" value="Vasodilator-stimulated phosphoprotein"/>
    <property type="match status" value="1"/>
</dbReference>
<dbReference type="AlphaFoldDB" id="A0A811XQY5"/>
<protein>
    <recommendedName>
        <fullName evidence="6">Keratin, type I cytoskeletal 20</fullName>
    </recommendedName>
    <alternativeName>
        <fullName evidence="7">Cytokeratin-20</fullName>
    </alternativeName>
    <alternativeName>
        <fullName evidence="8">Keratin-20</fullName>
    </alternativeName>
</protein>
<dbReference type="GO" id="GO:0005198">
    <property type="term" value="F:structural molecule activity"/>
    <property type="evidence" value="ECO:0007669"/>
    <property type="project" value="InterPro"/>
</dbReference>
<dbReference type="PANTHER" id="PTHR23239">
    <property type="entry name" value="INTERMEDIATE FILAMENT"/>
    <property type="match status" value="1"/>
</dbReference>
<feature type="coiled-coil region" evidence="10">
    <location>
        <begin position="256"/>
        <end position="350"/>
    </location>
</feature>
<evidence type="ECO:0000256" key="10">
    <source>
        <dbReference type="SAM" id="Coils"/>
    </source>
</evidence>
<evidence type="ECO:0000256" key="5">
    <source>
        <dbReference type="ARBA" id="ARBA00038712"/>
    </source>
</evidence>
<dbReference type="PROSITE" id="PS51842">
    <property type="entry name" value="IF_ROD_2"/>
    <property type="match status" value="1"/>
</dbReference>
<evidence type="ECO:0000256" key="8">
    <source>
        <dbReference type="ARBA" id="ARBA00042487"/>
    </source>
</evidence>
<feature type="domain" description="IF rod" evidence="12">
    <location>
        <begin position="76"/>
        <end position="386"/>
    </location>
</feature>
<proteinExistence type="inferred from homology"/>
<feature type="region of interest" description="Disordered" evidence="11">
    <location>
        <begin position="1"/>
        <end position="24"/>
    </location>
</feature>
<dbReference type="SUPFAM" id="SSF64593">
    <property type="entry name" value="Intermediate filament protein, coiled coil region"/>
    <property type="match status" value="2"/>
</dbReference>
<dbReference type="PRINTS" id="PR01248">
    <property type="entry name" value="TYPE1KERATIN"/>
</dbReference>
<evidence type="ECO:0000313" key="13">
    <source>
        <dbReference type="EMBL" id="CAD7667194.1"/>
    </source>
</evidence>
<evidence type="ECO:0000259" key="12">
    <source>
        <dbReference type="PROSITE" id="PS51842"/>
    </source>
</evidence>
<dbReference type="GO" id="GO:0030855">
    <property type="term" value="P:epithelial cell differentiation"/>
    <property type="evidence" value="ECO:0007669"/>
    <property type="project" value="TreeGrafter"/>
</dbReference>
<comment type="function">
    <text evidence="4">Plays a significant role in maintaining keratin filament organization in intestinal epithelia. When phosphorylated, plays a role in the secretion of mucin in the small intestine.</text>
</comment>
<keyword evidence="2 9" id="KW-0403">Intermediate filament</keyword>
<evidence type="ECO:0000256" key="11">
    <source>
        <dbReference type="SAM" id="MobiDB-lite"/>
    </source>
</evidence>